<dbReference type="VEuPathDB" id="VectorBase:AQUA010964"/>
<evidence type="ECO:0000256" key="4">
    <source>
        <dbReference type="ARBA" id="ARBA00022525"/>
    </source>
</evidence>
<dbReference type="Proteomes" id="UP000076407">
    <property type="component" value="Unassembled WGS sequence"/>
</dbReference>
<keyword evidence="10" id="KW-1185">Reference proteome</keyword>
<organism evidence="9 10">
    <name type="scientific">Anopheles quadriannulatus</name>
    <name type="common">Mosquito</name>
    <dbReference type="NCBI Taxonomy" id="34691"/>
    <lineage>
        <taxon>Eukaryota</taxon>
        <taxon>Metazoa</taxon>
        <taxon>Ecdysozoa</taxon>
        <taxon>Arthropoda</taxon>
        <taxon>Hexapoda</taxon>
        <taxon>Insecta</taxon>
        <taxon>Pterygota</taxon>
        <taxon>Neoptera</taxon>
        <taxon>Endopterygota</taxon>
        <taxon>Diptera</taxon>
        <taxon>Nematocera</taxon>
        <taxon>Culicoidea</taxon>
        <taxon>Culicidae</taxon>
        <taxon>Anophelinae</taxon>
        <taxon>Anopheles</taxon>
    </lineage>
</organism>
<feature type="chain" id="PRO_5037595455" evidence="8">
    <location>
        <begin position="24"/>
        <end position="187"/>
    </location>
</feature>
<dbReference type="GO" id="GO:0005549">
    <property type="term" value="F:odorant binding"/>
    <property type="evidence" value="ECO:0007669"/>
    <property type="project" value="InterPro"/>
</dbReference>
<dbReference type="PANTHER" id="PTHR21066">
    <property type="entry name" value="ODORANT-BINDING PROTEIN 59A-RELATED"/>
    <property type="match status" value="1"/>
</dbReference>
<evidence type="ECO:0000256" key="7">
    <source>
        <dbReference type="ARBA" id="ARBA00023157"/>
    </source>
</evidence>
<dbReference type="Gene3D" id="1.10.238.270">
    <property type="match status" value="1"/>
</dbReference>
<sequence length="187" mass="21400">MLPTGLERTVLWVTVIVLVKVFAIVDFHIDDDPKSDAQVCCMVEHTFPQEPYRVCHERHATPQMDNETVMCIHQCYYEAIGMFAADGKVNTGAYIKYRDELDPTLRDAFSYSMVLCAKIIAKRMNHNIAEVNRMRCSPLPYLFNRCLMEVGIGNCPPERWMNSSLCDNLLEVIVKKYGASVIYKPVV</sequence>
<keyword evidence="8" id="KW-0732">Signal</keyword>
<evidence type="ECO:0000256" key="1">
    <source>
        <dbReference type="ARBA" id="ARBA00004613"/>
    </source>
</evidence>
<keyword evidence="7" id="KW-1015">Disulfide bond</keyword>
<comment type="similarity">
    <text evidence="2">Belongs to the PBP/GOBP family.</text>
</comment>
<dbReference type="InterPro" id="IPR052295">
    <property type="entry name" value="Odorant-binding_protein"/>
</dbReference>
<dbReference type="PANTHER" id="PTHR21066:SF3">
    <property type="entry name" value="IP02236P"/>
    <property type="match status" value="1"/>
</dbReference>
<comment type="subcellular location">
    <subcellularLocation>
        <location evidence="1">Secreted</location>
    </subcellularLocation>
</comment>
<evidence type="ECO:0000256" key="5">
    <source>
        <dbReference type="ARBA" id="ARBA00022606"/>
    </source>
</evidence>
<protein>
    <submittedName>
        <fullName evidence="9">Uncharacterized protein</fullName>
    </submittedName>
</protein>
<keyword evidence="6" id="KW-0552">Olfaction</keyword>
<evidence type="ECO:0000256" key="3">
    <source>
        <dbReference type="ARBA" id="ARBA00022448"/>
    </source>
</evidence>
<keyword evidence="3" id="KW-0813">Transport</keyword>
<evidence type="ECO:0000313" key="10">
    <source>
        <dbReference type="Proteomes" id="UP000076407"/>
    </source>
</evidence>
<feature type="signal peptide" evidence="8">
    <location>
        <begin position="1"/>
        <end position="23"/>
    </location>
</feature>
<reference evidence="9" key="1">
    <citation type="submission" date="2020-05" db="UniProtKB">
        <authorList>
            <consortium name="EnsemblMetazoa"/>
        </authorList>
    </citation>
    <scope>IDENTIFICATION</scope>
    <source>
        <strain evidence="9">SANGQUA</strain>
    </source>
</reference>
<keyword evidence="5" id="KW-0716">Sensory transduction</keyword>
<dbReference type="EnsemblMetazoa" id="AQUA010964-RA">
    <property type="protein sequence ID" value="AQUA010964-PA"/>
    <property type="gene ID" value="AQUA010964"/>
</dbReference>
<dbReference type="STRING" id="34691.A0A182XM68"/>
<evidence type="ECO:0000256" key="8">
    <source>
        <dbReference type="SAM" id="SignalP"/>
    </source>
</evidence>
<name>A0A182XM68_ANOQN</name>
<dbReference type="GO" id="GO:0007608">
    <property type="term" value="P:sensory perception of smell"/>
    <property type="evidence" value="ECO:0007669"/>
    <property type="project" value="UniProtKB-KW"/>
</dbReference>
<evidence type="ECO:0000256" key="2">
    <source>
        <dbReference type="ARBA" id="ARBA00008098"/>
    </source>
</evidence>
<dbReference type="SUPFAM" id="SSF47565">
    <property type="entry name" value="Insect pheromone/odorant-binding proteins"/>
    <property type="match status" value="1"/>
</dbReference>
<dbReference type="AlphaFoldDB" id="A0A182XM68"/>
<dbReference type="GO" id="GO:0005576">
    <property type="term" value="C:extracellular region"/>
    <property type="evidence" value="ECO:0007669"/>
    <property type="project" value="UniProtKB-SubCell"/>
</dbReference>
<evidence type="ECO:0000313" key="9">
    <source>
        <dbReference type="EnsemblMetazoa" id="AQUA010964-PA"/>
    </source>
</evidence>
<dbReference type="InterPro" id="IPR036728">
    <property type="entry name" value="PBP_GOBP_sf"/>
</dbReference>
<evidence type="ECO:0000256" key="6">
    <source>
        <dbReference type="ARBA" id="ARBA00022725"/>
    </source>
</evidence>
<accession>A0A182XM68</accession>
<proteinExistence type="inferred from homology"/>
<keyword evidence="4" id="KW-0964">Secreted</keyword>